<dbReference type="InterPro" id="IPR002575">
    <property type="entry name" value="Aminoglycoside_PTrfase"/>
</dbReference>
<evidence type="ECO:0000259" key="1">
    <source>
        <dbReference type="Pfam" id="PF01636"/>
    </source>
</evidence>
<proteinExistence type="predicted"/>
<organism evidence="2 3">
    <name type="scientific">Sphingobacterium bovistauri</name>
    <dbReference type="NCBI Taxonomy" id="2781959"/>
    <lineage>
        <taxon>Bacteria</taxon>
        <taxon>Pseudomonadati</taxon>
        <taxon>Bacteroidota</taxon>
        <taxon>Sphingobacteriia</taxon>
        <taxon>Sphingobacteriales</taxon>
        <taxon>Sphingobacteriaceae</taxon>
        <taxon>Sphingobacterium</taxon>
    </lineage>
</organism>
<accession>A0ABS7Z0D3</accession>
<feature type="domain" description="Aminoglycoside phosphotransferase" evidence="1">
    <location>
        <begin position="106"/>
        <end position="260"/>
    </location>
</feature>
<dbReference type="InterPro" id="IPR050249">
    <property type="entry name" value="Pseudomonas-type_ThrB"/>
</dbReference>
<dbReference type="Pfam" id="PF01636">
    <property type="entry name" value="APH"/>
    <property type="match status" value="1"/>
</dbReference>
<dbReference type="SUPFAM" id="SSF56112">
    <property type="entry name" value="Protein kinase-like (PK-like)"/>
    <property type="match status" value="1"/>
</dbReference>
<dbReference type="InterPro" id="IPR011009">
    <property type="entry name" value="Kinase-like_dom_sf"/>
</dbReference>
<dbReference type="Gene3D" id="3.90.1200.10">
    <property type="match status" value="1"/>
</dbReference>
<gene>
    <name evidence="2" type="ORF">IPZ78_00310</name>
</gene>
<evidence type="ECO:0000313" key="3">
    <source>
        <dbReference type="Proteomes" id="UP001165302"/>
    </source>
</evidence>
<comment type="caution">
    <text evidence="2">The sequence shown here is derived from an EMBL/GenBank/DDBJ whole genome shotgun (WGS) entry which is preliminary data.</text>
</comment>
<dbReference type="PANTHER" id="PTHR21064:SF5">
    <property type="entry name" value="SLR1880 PROTEIN"/>
    <property type="match status" value="1"/>
</dbReference>
<dbReference type="PANTHER" id="PTHR21064">
    <property type="entry name" value="AMINOGLYCOSIDE PHOSPHOTRANSFERASE DOMAIN-CONTAINING PROTEIN-RELATED"/>
    <property type="match status" value="1"/>
</dbReference>
<protein>
    <submittedName>
        <fullName evidence="2">Aminoglycoside phosphotransferase family protein</fullName>
    </submittedName>
</protein>
<reference evidence="2" key="1">
    <citation type="submission" date="2020-10" db="EMBL/GenBank/DDBJ databases">
        <authorList>
            <person name="Lu T."/>
            <person name="Wang Q."/>
            <person name="Han X."/>
        </authorList>
    </citation>
    <scope>NUCLEOTIDE SEQUENCE</scope>
    <source>
        <strain evidence="2">WQ 366</strain>
    </source>
</reference>
<dbReference type="Proteomes" id="UP001165302">
    <property type="component" value="Unassembled WGS sequence"/>
</dbReference>
<name>A0ABS7Z0D3_9SPHI</name>
<dbReference type="EMBL" id="JADEYP010000001">
    <property type="protein sequence ID" value="MCA5003586.1"/>
    <property type="molecule type" value="Genomic_DNA"/>
</dbReference>
<evidence type="ECO:0000313" key="2">
    <source>
        <dbReference type="EMBL" id="MCA5003586.1"/>
    </source>
</evidence>
<sequence length="372" mass="42798">MNLTNDTYLELKNIVAQFNISGEILSIEKFGSGHINDTFRVSLYDSETLYLLQKINHHIFPDIDGLMQNIHLVTSHLKSILKGKVEDVDKHTLSIILCIDGKRYYKDVLGQYWRVFILLDNVKSYDIVETYQQAYSGGCAFGEFQKQLSTLDANQIIEVLPNFHNIDFRLDNLSKAIEANKANRLSEVSDLLAYIDSRKDRMRTVLLMAKNGDLPLRITHNDTKFNNVLLDQHDNVQCVIDLDTVMPGYVAYDFGDAIRTIINSSAEDEKDLSKIVLNVPLYQAYTEGYLKEACDFLTEKEIESLFYGVLLLPFMQAVRFLTDYIDGDLYYKIHYLDHNLVRTRAQIKLVQELEANEDLLKGILYKSLSHVN</sequence>
<dbReference type="RefSeq" id="WP_225550912.1">
    <property type="nucleotide sequence ID" value="NZ_JADEYP010000001.1"/>
</dbReference>
<keyword evidence="3" id="KW-1185">Reference proteome</keyword>